<evidence type="ECO:0000256" key="1">
    <source>
        <dbReference type="ARBA" id="ARBA00022448"/>
    </source>
</evidence>
<evidence type="ECO:0000256" key="2">
    <source>
        <dbReference type="ARBA" id="ARBA00022617"/>
    </source>
</evidence>
<dbReference type="PANTHER" id="PTHR47366">
    <property type="entry name" value="TWO-ON-TWO HEMOGLOBIN-3"/>
    <property type="match status" value="1"/>
</dbReference>
<organism evidence="6 7">
    <name type="scientific">Ferrimonas marina</name>
    <dbReference type="NCBI Taxonomy" id="299255"/>
    <lineage>
        <taxon>Bacteria</taxon>
        <taxon>Pseudomonadati</taxon>
        <taxon>Pseudomonadota</taxon>
        <taxon>Gammaproteobacteria</taxon>
        <taxon>Alteromonadales</taxon>
        <taxon>Ferrimonadaceae</taxon>
        <taxon>Ferrimonas</taxon>
    </lineage>
</organism>
<dbReference type="GO" id="GO:0020037">
    <property type="term" value="F:heme binding"/>
    <property type="evidence" value="ECO:0007669"/>
    <property type="project" value="InterPro"/>
</dbReference>
<dbReference type="AlphaFoldDB" id="A0A1M5ZHE4"/>
<dbReference type="RefSeq" id="WP_067665072.1">
    <property type="nucleotide sequence ID" value="NZ_FQXG01000012.1"/>
</dbReference>
<dbReference type="STRING" id="299255.SAMN02745129_0305"/>
<dbReference type="GO" id="GO:0046872">
    <property type="term" value="F:metal ion binding"/>
    <property type="evidence" value="ECO:0007669"/>
    <property type="project" value="UniProtKB-KW"/>
</dbReference>
<dbReference type="InterPro" id="IPR001486">
    <property type="entry name" value="Hemoglobin_trunc"/>
</dbReference>
<protein>
    <submittedName>
        <fullName evidence="6">Hemoglobin</fullName>
    </submittedName>
</protein>
<dbReference type="SUPFAM" id="SSF46458">
    <property type="entry name" value="Globin-like"/>
    <property type="match status" value="1"/>
</dbReference>
<dbReference type="GO" id="GO:0019825">
    <property type="term" value="F:oxygen binding"/>
    <property type="evidence" value="ECO:0007669"/>
    <property type="project" value="InterPro"/>
</dbReference>
<accession>A0A1M5ZHE4</accession>
<dbReference type="InterPro" id="IPR044203">
    <property type="entry name" value="GlbO/GLB3-like"/>
</dbReference>
<dbReference type="CDD" id="cd14773">
    <property type="entry name" value="TrHb2_PhHbO-like_O"/>
    <property type="match status" value="1"/>
</dbReference>
<evidence type="ECO:0000313" key="6">
    <source>
        <dbReference type="EMBL" id="SHI23564.1"/>
    </source>
</evidence>
<reference evidence="7" key="1">
    <citation type="submission" date="2016-11" db="EMBL/GenBank/DDBJ databases">
        <authorList>
            <person name="Varghese N."/>
            <person name="Submissions S."/>
        </authorList>
    </citation>
    <scope>NUCLEOTIDE SEQUENCE [LARGE SCALE GENOMIC DNA]</scope>
    <source>
        <strain evidence="7">DSM 16917</strain>
    </source>
</reference>
<keyword evidence="7" id="KW-1185">Reference proteome</keyword>
<dbReference type="GO" id="GO:0005344">
    <property type="term" value="F:oxygen carrier activity"/>
    <property type="evidence" value="ECO:0007669"/>
    <property type="project" value="InterPro"/>
</dbReference>
<dbReference type="InterPro" id="IPR009050">
    <property type="entry name" value="Globin-like_sf"/>
</dbReference>
<keyword evidence="2" id="KW-0349">Heme</keyword>
<evidence type="ECO:0000256" key="5">
    <source>
        <dbReference type="ARBA" id="ARBA00034496"/>
    </source>
</evidence>
<dbReference type="Proteomes" id="UP000184268">
    <property type="component" value="Unassembled WGS sequence"/>
</dbReference>
<dbReference type="Gene3D" id="1.10.490.10">
    <property type="entry name" value="Globins"/>
    <property type="match status" value="1"/>
</dbReference>
<dbReference type="EMBL" id="FQXG01000012">
    <property type="protein sequence ID" value="SHI23564.1"/>
    <property type="molecule type" value="Genomic_DNA"/>
</dbReference>
<evidence type="ECO:0000313" key="7">
    <source>
        <dbReference type="Proteomes" id="UP000184268"/>
    </source>
</evidence>
<dbReference type="Pfam" id="PF01152">
    <property type="entry name" value="Bac_globin"/>
    <property type="match status" value="1"/>
</dbReference>
<evidence type="ECO:0000256" key="4">
    <source>
        <dbReference type="ARBA" id="ARBA00023004"/>
    </source>
</evidence>
<proteinExistence type="inferred from homology"/>
<name>A0A1M5ZHE4_9GAMM</name>
<keyword evidence="3" id="KW-0479">Metal-binding</keyword>
<keyword evidence="1" id="KW-0813">Transport</keyword>
<sequence>MLSVIRRALGRTQAKTAYDQIGGEVVLKRLSHRFYQLMDQEPEYAPLRALHPSSLAQSEQKLFEFLSGWLGGPPLFEQKYGHPMLRARHLPFRIDKQQRNLWLHCMKRAMELEVSHRPSRQAMLKALVSLADHMRNVEEGCPISG</sequence>
<evidence type="ECO:0000256" key="3">
    <source>
        <dbReference type="ARBA" id="ARBA00022723"/>
    </source>
</evidence>
<dbReference type="InterPro" id="IPR012292">
    <property type="entry name" value="Globin/Proto"/>
</dbReference>
<gene>
    <name evidence="6" type="ORF">SAMN02745129_0305</name>
</gene>
<comment type="similarity">
    <text evidence="5">Belongs to the truncated hemoglobin family. Group II subfamily.</text>
</comment>
<dbReference type="PANTHER" id="PTHR47366:SF1">
    <property type="entry name" value="TWO-ON-TWO HEMOGLOBIN-3"/>
    <property type="match status" value="1"/>
</dbReference>
<dbReference type="OrthoDB" id="9790913at2"/>
<keyword evidence="4" id="KW-0408">Iron</keyword>